<evidence type="ECO:0000313" key="1">
    <source>
        <dbReference type="EMBL" id="KJY51262.1"/>
    </source>
</evidence>
<dbReference type="EMBL" id="JXBZ01000002">
    <property type="protein sequence ID" value="KJY51262.1"/>
    <property type="molecule type" value="Genomic_DNA"/>
</dbReference>
<keyword evidence="2" id="KW-1185">Reference proteome</keyword>
<comment type="caution">
    <text evidence="1">The sequence shown here is derived from an EMBL/GenBank/DDBJ whole genome shotgun (WGS) entry which is preliminary data.</text>
</comment>
<protein>
    <submittedName>
        <fullName evidence="1">Uncharacterized protein</fullName>
    </submittedName>
</protein>
<dbReference type="Proteomes" id="UP000033695">
    <property type="component" value="Unassembled WGS sequence"/>
</dbReference>
<name>A0A0F4KXD7_9LACO</name>
<reference evidence="1 2" key="1">
    <citation type="submission" date="2014-12" db="EMBL/GenBank/DDBJ databases">
        <title>Comparative genomics of the lactic acid bacteria isolated from the honey bee gut.</title>
        <authorList>
            <person name="Ellegaard K.M."/>
            <person name="Tamarit D."/>
            <person name="Javelind E."/>
            <person name="Olofsson T."/>
            <person name="Andersson S.G."/>
            <person name="Vasquez A."/>
        </authorList>
    </citation>
    <scope>NUCLEOTIDE SEQUENCE [LARGE SCALE GENOMIC DNA]</scope>
    <source>
        <strain evidence="1 2">Hon2</strain>
    </source>
</reference>
<dbReference type="Gene3D" id="1.10.1220.10">
    <property type="entry name" value="Met repressor-like"/>
    <property type="match status" value="1"/>
</dbReference>
<dbReference type="RefSeq" id="WP_045922206.1">
    <property type="nucleotide sequence ID" value="NZ_JAAEDY010000002.1"/>
</dbReference>
<organism evidence="1 2">
    <name type="scientific">Bombilactobacillus mellis</name>
    <dbReference type="NCBI Taxonomy" id="1218508"/>
    <lineage>
        <taxon>Bacteria</taxon>
        <taxon>Bacillati</taxon>
        <taxon>Bacillota</taxon>
        <taxon>Bacilli</taxon>
        <taxon>Lactobacillales</taxon>
        <taxon>Lactobacillaceae</taxon>
        <taxon>Bombilactobacillus</taxon>
    </lineage>
</organism>
<sequence>MAEVQKDVSVRLDADVLDRLQKYSDENACDVNWVIDVALLNFFQSESSFAAQLIHGYLYMADINEEMCDAFSICEQEADKKSCGYFN</sequence>
<dbReference type="PATRIC" id="fig|1218508.4.peg.319"/>
<dbReference type="AlphaFoldDB" id="A0A0F4KXD7"/>
<dbReference type="HOGENOM" id="CLU_167511_2_0_9"/>
<dbReference type="InterPro" id="IPR013321">
    <property type="entry name" value="Arc_rbn_hlx_hlx"/>
</dbReference>
<gene>
    <name evidence="1" type="ORF">JG29_03110</name>
</gene>
<proteinExistence type="predicted"/>
<evidence type="ECO:0000313" key="2">
    <source>
        <dbReference type="Proteomes" id="UP000033695"/>
    </source>
</evidence>
<dbReference type="GO" id="GO:0006355">
    <property type="term" value="P:regulation of DNA-templated transcription"/>
    <property type="evidence" value="ECO:0007669"/>
    <property type="project" value="InterPro"/>
</dbReference>
<dbReference type="OrthoDB" id="2166423at2"/>
<dbReference type="STRING" id="1218508.JG29_03110"/>
<accession>A0A0F4KXD7</accession>